<reference evidence="3 4" key="1">
    <citation type="submission" date="2020-10" db="EMBL/GenBank/DDBJ databases">
        <title>complete genome sequencing of Lysobacter sp. H23M41.</title>
        <authorList>
            <person name="Bae J.-W."/>
            <person name="Lee S.-Y."/>
        </authorList>
    </citation>
    <scope>NUCLEOTIDE SEQUENCE [LARGE SCALE GENOMIC DNA]</scope>
    <source>
        <strain evidence="3 4">H23M41</strain>
    </source>
</reference>
<protein>
    <submittedName>
        <fullName evidence="3">Adhesin</fullName>
    </submittedName>
</protein>
<evidence type="ECO:0000256" key="1">
    <source>
        <dbReference type="SAM" id="MobiDB-lite"/>
    </source>
</evidence>
<feature type="region of interest" description="Disordered" evidence="1">
    <location>
        <begin position="61"/>
        <end position="152"/>
    </location>
</feature>
<dbReference type="EMBL" id="CP063657">
    <property type="protein sequence ID" value="QOW22081.1"/>
    <property type="molecule type" value="Genomic_DNA"/>
</dbReference>
<feature type="compositionally biased region" description="Low complexity" evidence="1">
    <location>
        <begin position="97"/>
        <end position="122"/>
    </location>
</feature>
<feature type="chain" id="PRO_5047355331" evidence="2">
    <location>
        <begin position="26"/>
        <end position="575"/>
    </location>
</feature>
<keyword evidence="4" id="KW-1185">Reference proteome</keyword>
<feature type="compositionally biased region" description="Low complexity" evidence="1">
    <location>
        <begin position="136"/>
        <end position="150"/>
    </location>
</feature>
<accession>A0A7S6UKU0</accession>
<feature type="compositionally biased region" description="Polar residues" evidence="1">
    <location>
        <begin position="431"/>
        <end position="440"/>
    </location>
</feature>
<dbReference type="RefSeq" id="WP_194034628.1">
    <property type="nucleotide sequence ID" value="NZ_CP063657.1"/>
</dbReference>
<evidence type="ECO:0000256" key="2">
    <source>
        <dbReference type="SAM" id="SignalP"/>
    </source>
</evidence>
<proteinExistence type="predicted"/>
<evidence type="ECO:0000313" key="3">
    <source>
        <dbReference type="EMBL" id="QOW22081.1"/>
    </source>
</evidence>
<dbReference type="Proteomes" id="UP000593932">
    <property type="component" value="Chromosome"/>
</dbReference>
<feature type="signal peptide" evidence="2">
    <location>
        <begin position="1"/>
        <end position="25"/>
    </location>
</feature>
<gene>
    <name evidence="3" type="ORF">INQ42_00100</name>
</gene>
<name>A0A7S6UKU0_9GAMM</name>
<sequence>MNVRIRKTAIALAVTTLLASPLAFAQSVDDPNVSADILHNHVVVEDWDITVDDTRNTIVYNDTTNNTSDSSSVSNDTSNSVSDSYTGDVSINDDRSYSTSTDNSTSNSVSDSYSSDWSSDVSINDDRSYSTSVDNSTSNAVSDSYSSDTSITDDRAYTWSNDVTENIERTEVVNSDVRKEGNEHQVSVSLKKDLSLSSDISFTGNPTISGDIELDSAAIAIVDNRQSSSNNLGMNDMLSNEASIEDDVGSDASGNLAFNVAAGDNNVQDNAAALSAADASFAFGMADAEVFVNQAGSGNLTMNSGVTNDASMGGNAFSAASGNIGVNIAAGNNNQQKNALAASVATSAYAQSSVSSNQNSSGNVTDNAGHYERRTETVAIDLSGTVDGFTIAEGYGGYEGTSQGSFEGSSTASLSGFADQIGDVYPDMWSNGANDDSSNPHPGGSLMGHFDLDTDTQGGSDLNGDGGALAFGVDMDGEGSVSGTTESSQSGELGFMELGYAALDASLSGSVTNSYWIAVDATNTASLSGSAFSAASGNIGVNVAAGTGNLQANSLSLAVAQPSTGAGGGGGGGEQ</sequence>
<feature type="compositionally biased region" description="Low complexity" evidence="1">
    <location>
        <begin position="61"/>
        <end position="84"/>
    </location>
</feature>
<evidence type="ECO:0000313" key="4">
    <source>
        <dbReference type="Proteomes" id="UP000593932"/>
    </source>
</evidence>
<keyword evidence="2" id="KW-0732">Signal</keyword>
<feature type="region of interest" description="Disordered" evidence="1">
    <location>
        <begin position="430"/>
        <end position="459"/>
    </location>
</feature>
<organism evidence="3 4">
    <name type="scientific">Novilysobacter avium</name>
    <dbReference type="NCBI Taxonomy" id="2781023"/>
    <lineage>
        <taxon>Bacteria</taxon>
        <taxon>Pseudomonadati</taxon>
        <taxon>Pseudomonadota</taxon>
        <taxon>Gammaproteobacteria</taxon>
        <taxon>Lysobacterales</taxon>
        <taxon>Lysobacteraceae</taxon>
        <taxon>Novilysobacter</taxon>
    </lineage>
</organism>